<dbReference type="OrthoDB" id="6350274at2759"/>
<evidence type="ECO:0000256" key="1">
    <source>
        <dbReference type="SAM" id="Coils"/>
    </source>
</evidence>
<feature type="compositionally biased region" description="Basic residues" evidence="2">
    <location>
        <begin position="76"/>
        <end position="86"/>
    </location>
</feature>
<proteinExistence type="predicted"/>
<gene>
    <name evidence="3" type="ORF">Anas_04462</name>
</gene>
<organism evidence="3 4">
    <name type="scientific">Armadillidium nasatum</name>
    <dbReference type="NCBI Taxonomy" id="96803"/>
    <lineage>
        <taxon>Eukaryota</taxon>
        <taxon>Metazoa</taxon>
        <taxon>Ecdysozoa</taxon>
        <taxon>Arthropoda</taxon>
        <taxon>Crustacea</taxon>
        <taxon>Multicrustacea</taxon>
        <taxon>Malacostraca</taxon>
        <taxon>Eumalacostraca</taxon>
        <taxon>Peracarida</taxon>
        <taxon>Isopoda</taxon>
        <taxon>Oniscidea</taxon>
        <taxon>Crinocheta</taxon>
        <taxon>Armadillidiidae</taxon>
        <taxon>Armadillidium</taxon>
    </lineage>
</organism>
<evidence type="ECO:0000256" key="2">
    <source>
        <dbReference type="SAM" id="MobiDB-lite"/>
    </source>
</evidence>
<dbReference type="EMBL" id="SEYY01000786">
    <property type="protein sequence ID" value="KAB7506485.1"/>
    <property type="molecule type" value="Genomic_DNA"/>
</dbReference>
<protein>
    <submittedName>
        <fullName evidence="3">Uncharacterized protein</fullName>
    </submittedName>
</protein>
<dbReference type="Proteomes" id="UP000326759">
    <property type="component" value="Unassembled WGS sequence"/>
</dbReference>
<accession>A0A5N5TJZ5</accession>
<feature type="compositionally biased region" description="Basic and acidic residues" evidence="2">
    <location>
        <begin position="11"/>
        <end position="23"/>
    </location>
</feature>
<name>A0A5N5TJZ5_9CRUS</name>
<keyword evidence="4" id="KW-1185">Reference proteome</keyword>
<feature type="region of interest" description="Disordered" evidence="2">
    <location>
        <begin position="1"/>
        <end position="24"/>
    </location>
</feature>
<evidence type="ECO:0000313" key="4">
    <source>
        <dbReference type="Proteomes" id="UP000326759"/>
    </source>
</evidence>
<feature type="coiled-coil region" evidence="1">
    <location>
        <begin position="251"/>
        <end position="278"/>
    </location>
</feature>
<comment type="caution">
    <text evidence="3">The sequence shown here is derived from an EMBL/GenBank/DDBJ whole genome shotgun (WGS) entry which is preliminary data.</text>
</comment>
<keyword evidence="1" id="KW-0175">Coiled coil</keyword>
<sequence length="313" mass="36001">MELKSINQRSKKGDRYKPQKENDSLNGQIFPYIAHYLTTGDLIYPAHEGDDHISSLLEEIGRLDLVRKLFPNQKNTRNHSGARRTSGKGLPSNDCSTTLRIKTKDDRWVSRTLSRILRLPKNENSKSPPVYRPPPQHYKGVTIVVVRSSLQGNVQVRVHGPSTALKSLIPHELTVIGQTTHHHLNSHIMPSNSSAHSIVMNLEEQGFVVTVRLNEETENISNLLIIFFNRASKDSCSDSKTIEPAGIITDKKERMKERKKEKRKKERIKKQLKKIVIKKYGRHLTSSRNNLYNGTAIKELLWGWEYPKYYNFM</sequence>
<feature type="region of interest" description="Disordered" evidence="2">
    <location>
        <begin position="74"/>
        <end position="95"/>
    </location>
</feature>
<evidence type="ECO:0000313" key="3">
    <source>
        <dbReference type="EMBL" id="KAB7506485.1"/>
    </source>
</evidence>
<dbReference type="AlphaFoldDB" id="A0A5N5TJZ5"/>
<reference evidence="3 4" key="1">
    <citation type="journal article" date="2019" name="PLoS Biol.">
        <title>Sex chromosomes control vertical transmission of feminizing Wolbachia symbionts in an isopod.</title>
        <authorList>
            <person name="Becking T."/>
            <person name="Chebbi M.A."/>
            <person name="Giraud I."/>
            <person name="Moumen B."/>
            <person name="Laverre T."/>
            <person name="Caubet Y."/>
            <person name="Peccoud J."/>
            <person name="Gilbert C."/>
            <person name="Cordaux R."/>
        </authorList>
    </citation>
    <scope>NUCLEOTIDE SEQUENCE [LARGE SCALE GENOMIC DNA]</scope>
    <source>
        <strain evidence="3">ANa2</strain>
        <tissue evidence="3">Whole body excluding digestive tract and cuticle</tissue>
    </source>
</reference>